<feature type="site" description="May be important for catalysis" evidence="7">
    <location>
        <position position="269"/>
    </location>
</feature>
<organism evidence="9 10">
    <name type="scientific">Candidatus Aphodenecus pullistercoris</name>
    <dbReference type="NCBI Taxonomy" id="2840669"/>
    <lineage>
        <taxon>Bacteria</taxon>
        <taxon>Pseudomonadati</taxon>
        <taxon>Spirochaetota</taxon>
        <taxon>Spirochaetia</taxon>
        <taxon>Spirochaetales</taxon>
        <taxon>Candidatus Aphodenecus</taxon>
    </lineage>
</organism>
<evidence type="ECO:0000256" key="7">
    <source>
        <dbReference type="PIRSR" id="PIRSR001092-1"/>
    </source>
</evidence>
<dbReference type="EMBL" id="JADIMU010000025">
    <property type="protein sequence ID" value="MBO8442894.1"/>
    <property type="molecule type" value="Genomic_DNA"/>
</dbReference>
<evidence type="ECO:0000256" key="4">
    <source>
        <dbReference type="ARBA" id="ARBA00022729"/>
    </source>
</evidence>
<dbReference type="Pfam" id="PF01120">
    <property type="entry name" value="Alpha_L_fucos"/>
    <property type="match status" value="1"/>
</dbReference>
<dbReference type="PANTHER" id="PTHR10030">
    <property type="entry name" value="ALPHA-L-FUCOSIDASE"/>
    <property type="match status" value="1"/>
</dbReference>
<comment type="function">
    <text evidence="1">Alpha-L-fucosidase is responsible for hydrolyzing the alpha-1,6-linked fucose joined to the reducing-end N-acetylglucosamine of the carbohydrate moieties of glycoproteins.</text>
</comment>
<evidence type="ECO:0000256" key="6">
    <source>
        <dbReference type="ARBA" id="ARBA00023295"/>
    </source>
</evidence>
<keyword evidence="4" id="KW-0732">Signal</keyword>
<dbReference type="GO" id="GO:0006004">
    <property type="term" value="P:fucose metabolic process"/>
    <property type="evidence" value="ECO:0007669"/>
    <property type="project" value="InterPro"/>
</dbReference>
<dbReference type="GO" id="GO:0005764">
    <property type="term" value="C:lysosome"/>
    <property type="evidence" value="ECO:0007669"/>
    <property type="project" value="TreeGrafter"/>
</dbReference>
<dbReference type="PRINTS" id="PR00741">
    <property type="entry name" value="GLHYDRLASE29"/>
</dbReference>
<dbReference type="GO" id="GO:0016139">
    <property type="term" value="P:glycoside catabolic process"/>
    <property type="evidence" value="ECO:0007669"/>
    <property type="project" value="TreeGrafter"/>
</dbReference>
<dbReference type="EC" id="3.2.1.51" evidence="3"/>
<dbReference type="PIRSF" id="PIRSF001092">
    <property type="entry name" value="Alpha-L-fucosidase"/>
    <property type="match status" value="1"/>
</dbReference>
<evidence type="ECO:0000313" key="10">
    <source>
        <dbReference type="Proteomes" id="UP000823633"/>
    </source>
</evidence>
<reference evidence="9" key="1">
    <citation type="submission" date="2020-10" db="EMBL/GenBank/DDBJ databases">
        <authorList>
            <person name="Gilroy R."/>
        </authorList>
    </citation>
    <scope>NUCLEOTIDE SEQUENCE</scope>
    <source>
        <strain evidence="9">11167</strain>
    </source>
</reference>
<keyword evidence="5" id="KW-0378">Hydrolase</keyword>
<evidence type="ECO:0000256" key="2">
    <source>
        <dbReference type="ARBA" id="ARBA00007951"/>
    </source>
</evidence>
<sequence>MYTYDRKEHEKRMAWFQEARFGLFIHWGLYSISGKGEWERSDGRLPAQPYEGRIADFTASRYEPREWARLARRAGMRYAVLTTKHHDGFCLFDSALTDFKATESPAGRDLVAEYVTAFREEGLKVGLYYSLLDWHHPDYPHSTDMLHPMRGNPDYPDEGRDFNRYLDYMHGQIRELMTNYGRIDMLFLDYSYGDMKGEKWKAAELVDMVRTLQPGIVINNRLETGGATFGSLLTRNPLPWHGDYVTPEQIIPPKGIRNEDGELVPWESCVTMNGHWGYCTLDRNWKSSRTLVRKLVECVSKGGNMILNVGPDAYGAFPQESIDILEDFARWMDKNGESIHGCGPYEAPKPEYGRFTKNGDRLFFHAFEKALGAMPIEGVPRDRVLSARALATGGELPIVDNFSYGAFPDTIFVDTGSTAQLPDETDYVIELRLKEEGRSR</sequence>
<reference evidence="9" key="2">
    <citation type="journal article" date="2021" name="PeerJ">
        <title>Extensive microbial diversity within the chicken gut microbiome revealed by metagenomics and culture.</title>
        <authorList>
            <person name="Gilroy R."/>
            <person name="Ravi A."/>
            <person name="Getino M."/>
            <person name="Pursley I."/>
            <person name="Horton D.L."/>
            <person name="Alikhan N.F."/>
            <person name="Baker D."/>
            <person name="Gharbi K."/>
            <person name="Hall N."/>
            <person name="Watson M."/>
            <person name="Adriaenssens E.M."/>
            <person name="Foster-Nyarko E."/>
            <person name="Jarju S."/>
            <person name="Secka A."/>
            <person name="Antonio M."/>
            <person name="Oren A."/>
            <person name="Chaudhuri R.R."/>
            <person name="La Ragione R."/>
            <person name="Hildebrand F."/>
            <person name="Pallen M.J."/>
        </authorList>
    </citation>
    <scope>NUCLEOTIDE SEQUENCE</scope>
    <source>
        <strain evidence="9">11167</strain>
    </source>
</reference>
<proteinExistence type="inferred from homology"/>
<evidence type="ECO:0000256" key="3">
    <source>
        <dbReference type="ARBA" id="ARBA00012662"/>
    </source>
</evidence>
<dbReference type="InterPro" id="IPR016286">
    <property type="entry name" value="FUC_metazoa-typ"/>
</dbReference>
<evidence type="ECO:0000259" key="8">
    <source>
        <dbReference type="Pfam" id="PF01120"/>
    </source>
</evidence>
<accession>A0A9D9E7R8</accession>
<dbReference type="SMART" id="SM00812">
    <property type="entry name" value="Alpha_L_fucos"/>
    <property type="match status" value="1"/>
</dbReference>
<dbReference type="Gene3D" id="3.20.20.80">
    <property type="entry name" value="Glycosidases"/>
    <property type="match status" value="1"/>
</dbReference>
<keyword evidence="6" id="KW-0326">Glycosidase</keyword>
<evidence type="ECO:0000313" key="9">
    <source>
        <dbReference type="EMBL" id="MBO8442894.1"/>
    </source>
</evidence>
<dbReference type="SUPFAM" id="SSF51445">
    <property type="entry name" value="(Trans)glycosidases"/>
    <property type="match status" value="1"/>
</dbReference>
<name>A0A9D9E7R8_9SPIR</name>
<evidence type="ECO:0000256" key="5">
    <source>
        <dbReference type="ARBA" id="ARBA00022801"/>
    </source>
</evidence>
<gene>
    <name evidence="9" type="ORF">IAC42_03960</name>
</gene>
<dbReference type="AlphaFoldDB" id="A0A9D9E7R8"/>
<dbReference type="InterPro" id="IPR057739">
    <property type="entry name" value="Glyco_hydro_29_N"/>
</dbReference>
<dbReference type="GO" id="GO:0004560">
    <property type="term" value="F:alpha-L-fucosidase activity"/>
    <property type="evidence" value="ECO:0007669"/>
    <property type="project" value="InterPro"/>
</dbReference>
<comment type="similarity">
    <text evidence="2">Belongs to the glycosyl hydrolase 29 family.</text>
</comment>
<dbReference type="Proteomes" id="UP000823633">
    <property type="component" value="Unassembled WGS sequence"/>
</dbReference>
<protein>
    <recommendedName>
        <fullName evidence="3">alpha-L-fucosidase</fullName>
        <ecNumber evidence="3">3.2.1.51</ecNumber>
    </recommendedName>
</protein>
<comment type="caution">
    <text evidence="9">The sequence shown here is derived from an EMBL/GenBank/DDBJ whole genome shotgun (WGS) entry which is preliminary data.</text>
</comment>
<dbReference type="InterPro" id="IPR000933">
    <property type="entry name" value="Glyco_hydro_29"/>
</dbReference>
<evidence type="ECO:0000256" key="1">
    <source>
        <dbReference type="ARBA" id="ARBA00004071"/>
    </source>
</evidence>
<dbReference type="InterPro" id="IPR017853">
    <property type="entry name" value="GH"/>
</dbReference>
<dbReference type="PANTHER" id="PTHR10030:SF37">
    <property type="entry name" value="ALPHA-L-FUCOSIDASE-RELATED"/>
    <property type="match status" value="1"/>
</dbReference>
<feature type="domain" description="Glycoside hydrolase family 29 N-terminal" evidence="8">
    <location>
        <begin position="5"/>
        <end position="337"/>
    </location>
</feature>